<keyword evidence="1" id="KW-0687">Ribonucleoprotein</keyword>
<geneLocation type="mitochondrion" evidence="1"/>
<organism evidence="1">
    <name type="scientific">Fucus spiralis</name>
    <dbReference type="NCBI Taxonomy" id="87149"/>
    <lineage>
        <taxon>Eukaryota</taxon>
        <taxon>Sar</taxon>
        <taxon>Stramenopiles</taxon>
        <taxon>Ochrophyta</taxon>
        <taxon>PX clade</taxon>
        <taxon>Phaeophyceae</taxon>
        <taxon>Fucales</taxon>
        <taxon>Fucaceae</taxon>
        <taxon>Fucus</taxon>
    </lineage>
</organism>
<dbReference type="GO" id="GO:0005840">
    <property type="term" value="C:ribosome"/>
    <property type="evidence" value="ECO:0007669"/>
    <property type="project" value="UniProtKB-KW"/>
</dbReference>
<name>A0A2R4QQ42_9PHAE</name>
<sequence>MLKTERSSLFSFFLGCSGYVVPRPINDNIKISKTMHSYVLGKRSVYYFYNLEKSLYGIRATLEVLENLIGQGGDILFVSDSPILKNVFYNSNSLNYIKWKRGGLSKFKEVDLVFLNDIGKENLVEAHRKCLLLVGVGSPTTSGTSYLFNLNIDNTFLAYWFFNAVYTASRRGMRRKLKKKSSFHSFLGKGCFNV</sequence>
<reference evidence="1" key="1">
    <citation type="submission" date="2018-02" db="EMBL/GenBank/DDBJ databases">
        <title>The complete organellar genomes of Fucus spiralis (Fucaeae, Phaeophyceae) from California, USA.</title>
        <authorList>
            <person name="Hughey J.R."/>
        </authorList>
    </citation>
    <scope>NUCLEOTIDE SEQUENCE</scope>
</reference>
<keyword evidence="1" id="KW-0496">Mitochondrion</keyword>
<dbReference type="SUPFAM" id="SSF52313">
    <property type="entry name" value="Ribosomal protein S2"/>
    <property type="match status" value="1"/>
</dbReference>
<dbReference type="AlphaFoldDB" id="A0A2R4QQ42"/>
<gene>
    <name evidence="1" type="primary">rps2</name>
</gene>
<accession>A0A2R4QQ42</accession>
<proteinExistence type="predicted"/>
<protein>
    <submittedName>
        <fullName evidence="1">Ribosomal protein S2</fullName>
    </submittedName>
</protein>
<keyword evidence="1" id="KW-0689">Ribosomal protein</keyword>
<dbReference type="Gene3D" id="3.40.50.10490">
    <property type="entry name" value="Glucose-6-phosphate isomerase like protein, domain 1"/>
    <property type="match status" value="1"/>
</dbReference>
<dbReference type="InterPro" id="IPR023591">
    <property type="entry name" value="Ribosomal_uS2_flav_dom_sf"/>
</dbReference>
<dbReference type="EMBL" id="MG922856">
    <property type="protein sequence ID" value="AVZ00680.1"/>
    <property type="molecule type" value="Genomic_DNA"/>
</dbReference>
<evidence type="ECO:0000313" key="1">
    <source>
        <dbReference type="EMBL" id="AVZ00680.1"/>
    </source>
</evidence>